<dbReference type="InterPro" id="IPR036397">
    <property type="entry name" value="RNaseH_sf"/>
</dbReference>
<evidence type="ECO:0000313" key="12">
    <source>
        <dbReference type="EMBL" id="KAK6309322.1"/>
    </source>
</evidence>
<name>A0AAN8R1W8_9TELE</name>
<dbReference type="SUPFAM" id="SSF53098">
    <property type="entry name" value="Ribonuclease H-like"/>
    <property type="match status" value="1"/>
</dbReference>
<dbReference type="SMART" id="SM00479">
    <property type="entry name" value="EXOIII"/>
    <property type="match status" value="1"/>
</dbReference>
<comment type="caution">
    <text evidence="12">The sequence shown here is derived from an EMBL/GenBank/DDBJ whole genome shotgun (WGS) entry which is preliminary data.</text>
</comment>
<dbReference type="EC" id="3.1.11.2" evidence="3"/>
<feature type="region of interest" description="Disordered" evidence="10">
    <location>
        <begin position="243"/>
        <end position="262"/>
    </location>
</feature>
<evidence type="ECO:0000256" key="5">
    <source>
        <dbReference type="ARBA" id="ARBA00022723"/>
    </source>
</evidence>
<evidence type="ECO:0000256" key="6">
    <source>
        <dbReference type="ARBA" id="ARBA00022801"/>
    </source>
</evidence>
<dbReference type="Gene3D" id="3.30.420.10">
    <property type="entry name" value="Ribonuclease H-like superfamily/Ribonuclease H"/>
    <property type="match status" value="1"/>
</dbReference>
<reference evidence="12 13" key="1">
    <citation type="submission" date="2021-04" db="EMBL/GenBank/DDBJ databases">
        <authorList>
            <person name="De Guttry C."/>
            <person name="Zahm M."/>
            <person name="Klopp C."/>
            <person name="Cabau C."/>
            <person name="Louis A."/>
            <person name="Berthelot C."/>
            <person name="Parey E."/>
            <person name="Roest Crollius H."/>
            <person name="Montfort J."/>
            <person name="Robinson-Rechavi M."/>
            <person name="Bucao C."/>
            <person name="Bouchez O."/>
            <person name="Gislard M."/>
            <person name="Lluch J."/>
            <person name="Milhes M."/>
            <person name="Lampietro C."/>
            <person name="Lopez Roques C."/>
            <person name="Donnadieu C."/>
            <person name="Braasch I."/>
            <person name="Desvignes T."/>
            <person name="Postlethwait J."/>
            <person name="Bobe J."/>
            <person name="Wedekind C."/>
            <person name="Guiguen Y."/>
        </authorList>
    </citation>
    <scope>NUCLEOTIDE SEQUENCE [LARGE SCALE GENOMIC DNA]</scope>
    <source>
        <strain evidence="12">Cs_M1</strain>
        <tissue evidence="12">Blood</tissue>
    </source>
</reference>
<evidence type="ECO:0000256" key="10">
    <source>
        <dbReference type="SAM" id="MobiDB-lite"/>
    </source>
</evidence>
<evidence type="ECO:0000256" key="9">
    <source>
        <dbReference type="ARBA" id="ARBA00025769"/>
    </source>
</evidence>
<dbReference type="InterPro" id="IPR040393">
    <property type="entry name" value="TREX1/2"/>
</dbReference>
<comment type="similarity">
    <text evidence="9">Belongs to the exonuclease superfamily. TREX family.</text>
</comment>
<comment type="catalytic activity">
    <reaction evidence="1">
        <text>Exonucleolytic cleavage in the 3'- to 5'-direction to yield nucleoside 5'-phosphates.</text>
        <dbReference type="EC" id="3.1.11.2"/>
    </reaction>
</comment>
<dbReference type="GO" id="GO:0005737">
    <property type="term" value="C:cytoplasm"/>
    <property type="evidence" value="ECO:0007669"/>
    <property type="project" value="TreeGrafter"/>
</dbReference>
<dbReference type="InterPro" id="IPR013520">
    <property type="entry name" value="Ribonucl_H"/>
</dbReference>
<dbReference type="GO" id="GO:0006308">
    <property type="term" value="P:DNA catabolic process"/>
    <property type="evidence" value="ECO:0007669"/>
    <property type="project" value="TreeGrafter"/>
</dbReference>
<evidence type="ECO:0000259" key="11">
    <source>
        <dbReference type="SMART" id="SM00479"/>
    </source>
</evidence>
<dbReference type="FunFam" id="3.30.420.10:FF:000247">
    <property type="entry name" value="Si:ch1073-296i8.2"/>
    <property type="match status" value="1"/>
</dbReference>
<protein>
    <recommendedName>
        <fullName evidence="3">exodeoxyribonuclease III</fullName>
        <ecNumber evidence="3">3.1.11.2</ecNumber>
    </recommendedName>
</protein>
<evidence type="ECO:0000256" key="8">
    <source>
        <dbReference type="ARBA" id="ARBA00022842"/>
    </source>
</evidence>
<evidence type="ECO:0000256" key="1">
    <source>
        <dbReference type="ARBA" id="ARBA00000493"/>
    </source>
</evidence>
<keyword evidence="6" id="KW-0378">Hydrolase</keyword>
<organism evidence="12 13">
    <name type="scientific">Coregonus suidteri</name>
    <dbReference type="NCBI Taxonomy" id="861788"/>
    <lineage>
        <taxon>Eukaryota</taxon>
        <taxon>Metazoa</taxon>
        <taxon>Chordata</taxon>
        <taxon>Craniata</taxon>
        <taxon>Vertebrata</taxon>
        <taxon>Euteleostomi</taxon>
        <taxon>Actinopterygii</taxon>
        <taxon>Neopterygii</taxon>
        <taxon>Teleostei</taxon>
        <taxon>Protacanthopterygii</taxon>
        <taxon>Salmoniformes</taxon>
        <taxon>Salmonidae</taxon>
        <taxon>Coregoninae</taxon>
        <taxon>Coregonus</taxon>
    </lineage>
</organism>
<feature type="compositionally biased region" description="Polar residues" evidence="10">
    <location>
        <begin position="253"/>
        <end position="262"/>
    </location>
</feature>
<dbReference type="InterPro" id="IPR012337">
    <property type="entry name" value="RNaseH-like_sf"/>
</dbReference>
<proteinExistence type="inferred from homology"/>
<dbReference type="GO" id="GO:0008311">
    <property type="term" value="F:double-stranded DNA 3'-5' DNA exonuclease activity"/>
    <property type="evidence" value="ECO:0007669"/>
    <property type="project" value="UniProtKB-EC"/>
</dbReference>
<dbReference type="Pfam" id="PF00929">
    <property type="entry name" value="RNase_T"/>
    <property type="match status" value="1"/>
</dbReference>
<keyword evidence="7" id="KW-0269">Exonuclease</keyword>
<sequence length="262" mass="28748">MEKENSPLAVATSPGRSLVFFDLETTGLGQSCEIVQLAAVSGGHSLNLYSVPRCRMQRGAAKVTGFRVRRHRLYHHRCPVRTNSLEEVLVSFIAFLRMLDRPMVVGHNIRRFDCPVLARALDEFDLKAEFQLAVSGCLDTLPLARELLKGHGLQSFRQENLVRIVVGISYEAHDALEDVRALQRLYDALGPTPEQVVRHSFTMAEPAPKQPPAAKVKAKGSCKAPGQHPLWKSFRQAVKVTEGPEGGTTGQGNATLITGNGC</sequence>
<dbReference type="AlphaFoldDB" id="A0AAN8R1W8"/>
<feature type="domain" description="Exonuclease" evidence="11">
    <location>
        <begin position="17"/>
        <end position="195"/>
    </location>
</feature>
<dbReference type="GO" id="GO:0046872">
    <property type="term" value="F:metal ion binding"/>
    <property type="evidence" value="ECO:0007669"/>
    <property type="project" value="UniProtKB-KW"/>
</dbReference>
<dbReference type="Proteomes" id="UP001356427">
    <property type="component" value="Unassembled WGS sequence"/>
</dbReference>
<gene>
    <name evidence="12" type="ORF">J4Q44_G00207850</name>
</gene>
<evidence type="ECO:0000256" key="2">
    <source>
        <dbReference type="ARBA" id="ARBA00001946"/>
    </source>
</evidence>
<accession>A0AAN8R1W8</accession>
<keyword evidence="13" id="KW-1185">Reference proteome</keyword>
<dbReference type="PANTHER" id="PTHR13058">
    <property type="entry name" value="THREE PRIME REPAIR EXONUCLEASE 1, 2"/>
    <property type="match status" value="1"/>
</dbReference>
<comment type="cofactor">
    <cofactor evidence="2">
        <name>Mg(2+)</name>
        <dbReference type="ChEBI" id="CHEBI:18420"/>
    </cofactor>
</comment>
<dbReference type="EMBL" id="JAGTTL010000018">
    <property type="protein sequence ID" value="KAK6309322.1"/>
    <property type="molecule type" value="Genomic_DNA"/>
</dbReference>
<evidence type="ECO:0000313" key="13">
    <source>
        <dbReference type="Proteomes" id="UP001356427"/>
    </source>
</evidence>
<evidence type="ECO:0000256" key="7">
    <source>
        <dbReference type="ARBA" id="ARBA00022839"/>
    </source>
</evidence>
<keyword evidence="5" id="KW-0479">Metal-binding</keyword>
<evidence type="ECO:0000256" key="3">
    <source>
        <dbReference type="ARBA" id="ARBA00012115"/>
    </source>
</evidence>
<dbReference type="PANTHER" id="PTHR13058:SF22">
    <property type="entry name" value="EXODEOXYRIBONUCLEASE III"/>
    <property type="match status" value="1"/>
</dbReference>
<evidence type="ECO:0000256" key="4">
    <source>
        <dbReference type="ARBA" id="ARBA00022722"/>
    </source>
</evidence>
<keyword evidence="8" id="KW-0460">Magnesium</keyword>
<dbReference type="CDD" id="cd06127">
    <property type="entry name" value="DEDDh"/>
    <property type="match status" value="1"/>
</dbReference>
<keyword evidence="4" id="KW-0540">Nuclease</keyword>
<dbReference type="GO" id="GO:0003676">
    <property type="term" value="F:nucleic acid binding"/>
    <property type="evidence" value="ECO:0007669"/>
    <property type="project" value="InterPro"/>
</dbReference>